<reference evidence="1" key="1">
    <citation type="submission" date="2020-05" db="EMBL/GenBank/DDBJ databases">
        <title>Mycena genomes resolve the evolution of fungal bioluminescence.</title>
        <authorList>
            <person name="Tsai I.J."/>
        </authorList>
    </citation>
    <scope>NUCLEOTIDE SEQUENCE</scope>
    <source>
        <strain evidence="1">171206Taipei</strain>
    </source>
</reference>
<evidence type="ECO:0000313" key="1">
    <source>
        <dbReference type="EMBL" id="KAF7303975.1"/>
    </source>
</evidence>
<dbReference type="RefSeq" id="XP_037220947.1">
    <property type="nucleotide sequence ID" value="XM_037363026.1"/>
</dbReference>
<dbReference type="OrthoDB" id="3365698at2759"/>
<proteinExistence type="predicted"/>
<dbReference type="Proteomes" id="UP000636479">
    <property type="component" value="Unassembled WGS sequence"/>
</dbReference>
<comment type="caution">
    <text evidence="1">The sequence shown here is derived from an EMBL/GenBank/DDBJ whole genome shotgun (WGS) entry which is preliminary data.</text>
</comment>
<name>A0A8H6SS05_9AGAR</name>
<organism evidence="1 2">
    <name type="scientific">Mycena indigotica</name>
    <dbReference type="NCBI Taxonomy" id="2126181"/>
    <lineage>
        <taxon>Eukaryota</taxon>
        <taxon>Fungi</taxon>
        <taxon>Dikarya</taxon>
        <taxon>Basidiomycota</taxon>
        <taxon>Agaricomycotina</taxon>
        <taxon>Agaricomycetes</taxon>
        <taxon>Agaricomycetidae</taxon>
        <taxon>Agaricales</taxon>
        <taxon>Marasmiineae</taxon>
        <taxon>Mycenaceae</taxon>
        <taxon>Mycena</taxon>
    </lineage>
</organism>
<evidence type="ECO:0008006" key="3">
    <source>
        <dbReference type="Google" id="ProtNLM"/>
    </source>
</evidence>
<dbReference type="AlphaFoldDB" id="A0A8H6SS05"/>
<sequence length="461" mass="51814">MAATSLSSLPPEILLDIFMHTVPLRNIYTTPIPVIGWRSWSRRDQWDLDCPWSLAQVCRSWRSLALNYPPLWSSFVITTSVMDRDIPLLRLQLTRSGVAPLSIFVWYTPSTHYSDSERPQFEKFMARLIGERSRWKRLAVRLDVLKGTVLDDAIQDMPLLEEIVFSGGGLSEKSFLVENAPRLTCVVLGDMSSTAISRVPMLPWHQITTYKACYVRGATHLAFLTQAAASLVDADIDFGTSNDGLNRVKASTAVVLPKLRRLVVTNNKFLDTLTAPVLVELFLPYAEYNYVVPFLHRSRCTLTGLILAGSNSKAADIPSFLEHTPALRYFAIDYNSDKSGRLLSMLVRALIVDSTRQPEAVAILCPSLVCFALGDRTDALICYKTDSTDLREWLVDIVRSRAEAAERGTCAALREVNVYGKRVRLGSAAFRMAKLGVLRTENLRGKAGRNAVRRWRKYESY</sequence>
<dbReference type="Gene3D" id="1.20.1280.50">
    <property type="match status" value="1"/>
</dbReference>
<dbReference type="SUPFAM" id="SSF52047">
    <property type="entry name" value="RNI-like"/>
    <property type="match status" value="1"/>
</dbReference>
<gene>
    <name evidence="1" type="ORF">MIND_00628400</name>
</gene>
<dbReference type="GeneID" id="59345542"/>
<protein>
    <recommendedName>
        <fullName evidence="3">F-box domain-containing protein</fullName>
    </recommendedName>
</protein>
<dbReference type="EMBL" id="JACAZF010000005">
    <property type="protein sequence ID" value="KAF7303975.1"/>
    <property type="molecule type" value="Genomic_DNA"/>
</dbReference>
<keyword evidence="2" id="KW-1185">Reference proteome</keyword>
<evidence type="ECO:0000313" key="2">
    <source>
        <dbReference type="Proteomes" id="UP000636479"/>
    </source>
</evidence>
<accession>A0A8H6SS05</accession>